<dbReference type="AlphaFoldDB" id="S3KJL0"/>
<accession>S3KJL0</accession>
<dbReference type="EMBL" id="ATFF01000002">
    <property type="protein sequence ID" value="EPF32412.1"/>
    <property type="molecule type" value="Genomic_DNA"/>
</dbReference>
<dbReference type="eggNOG" id="ENOG5031DTB">
    <property type="taxonomic scope" value="Bacteria"/>
</dbReference>
<protein>
    <submittedName>
        <fullName evidence="3">Uncharacterized protein</fullName>
    </submittedName>
</protein>
<sequence>MGLSHLFSIILRVLSDLRLVSACAAVLLYVNFVFYVARYRKKKTFRKKPFIRVQSGAASSSSSSGTGAHTDTASEKTSNENSASDSGSSSPASE</sequence>
<organism evidence="3 4">
    <name type="scientific">Treponema maltophilum ATCC 51939</name>
    <dbReference type="NCBI Taxonomy" id="1125699"/>
    <lineage>
        <taxon>Bacteria</taxon>
        <taxon>Pseudomonadati</taxon>
        <taxon>Spirochaetota</taxon>
        <taxon>Spirochaetia</taxon>
        <taxon>Spirochaetales</taxon>
        <taxon>Treponemataceae</taxon>
        <taxon>Treponema</taxon>
    </lineage>
</organism>
<evidence type="ECO:0000313" key="3">
    <source>
        <dbReference type="EMBL" id="EPF32412.1"/>
    </source>
</evidence>
<proteinExistence type="predicted"/>
<feature type="compositionally biased region" description="Low complexity" evidence="1">
    <location>
        <begin position="79"/>
        <end position="94"/>
    </location>
</feature>
<reference evidence="3 4" key="1">
    <citation type="submission" date="2013-04" db="EMBL/GenBank/DDBJ databases">
        <title>The Genome Sequence of Treponema maltophilum ATCC 51939.</title>
        <authorList>
            <consortium name="The Broad Institute Genomics Platform"/>
            <person name="Earl A."/>
            <person name="Ward D."/>
            <person name="Feldgarden M."/>
            <person name="Gevers D."/>
            <person name="Leonetti C."/>
            <person name="Blanton J.M."/>
            <person name="Dewhirst F.E."/>
            <person name="Izard J."/>
            <person name="Walker B."/>
            <person name="Young S."/>
            <person name="Zeng Q."/>
            <person name="Gargeya S."/>
            <person name="Fitzgerald M."/>
            <person name="Haas B."/>
            <person name="Abouelleil A."/>
            <person name="Allen A.W."/>
            <person name="Alvarado L."/>
            <person name="Arachchi H.M."/>
            <person name="Berlin A.M."/>
            <person name="Chapman S.B."/>
            <person name="Gainer-Dewar J."/>
            <person name="Goldberg J."/>
            <person name="Griggs A."/>
            <person name="Gujja S."/>
            <person name="Hansen M."/>
            <person name="Howarth C."/>
            <person name="Imamovic A."/>
            <person name="Ireland A."/>
            <person name="Larimer J."/>
            <person name="McCowan C."/>
            <person name="Murphy C."/>
            <person name="Pearson M."/>
            <person name="Poon T.W."/>
            <person name="Priest M."/>
            <person name="Roberts A."/>
            <person name="Saif S."/>
            <person name="Shea T."/>
            <person name="Sisk P."/>
            <person name="Sykes S."/>
            <person name="Wortman J."/>
            <person name="Nusbaum C."/>
            <person name="Birren B."/>
        </authorList>
    </citation>
    <scope>NUCLEOTIDE SEQUENCE [LARGE SCALE GENOMIC DNA]</scope>
    <source>
        <strain evidence="3 4">ATCC 51939</strain>
    </source>
</reference>
<feature type="transmembrane region" description="Helical" evidence="2">
    <location>
        <begin position="17"/>
        <end position="37"/>
    </location>
</feature>
<keyword evidence="2" id="KW-0472">Membrane</keyword>
<evidence type="ECO:0000256" key="1">
    <source>
        <dbReference type="SAM" id="MobiDB-lite"/>
    </source>
</evidence>
<gene>
    <name evidence="3" type="ORF">HMPREF9194_00410</name>
</gene>
<name>S3KJL0_TREMA</name>
<comment type="caution">
    <text evidence="3">The sequence shown here is derived from an EMBL/GenBank/DDBJ whole genome shotgun (WGS) entry which is preliminary data.</text>
</comment>
<keyword evidence="4" id="KW-1185">Reference proteome</keyword>
<keyword evidence="2" id="KW-1133">Transmembrane helix</keyword>
<dbReference type="HOGENOM" id="CLU_185390_0_0_12"/>
<feature type="region of interest" description="Disordered" evidence="1">
    <location>
        <begin position="53"/>
        <end position="94"/>
    </location>
</feature>
<evidence type="ECO:0000256" key="2">
    <source>
        <dbReference type="SAM" id="Phobius"/>
    </source>
</evidence>
<evidence type="ECO:0000313" key="4">
    <source>
        <dbReference type="Proteomes" id="UP000014541"/>
    </source>
</evidence>
<dbReference type="STRING" id="1125699.HMPREF9194_00410"/>
<feature type="compositionally biased region" description="Low complexity" evidence="1">
    <location>
        <begin position="55"/>
        <end position="71"/>
    </location>
</feature>
<dbReference type="Proteomes" id="UP000014541">
    <property type="component" value="Unassembled WGS sequence"/>
</dbReference>
<keyword evidence="2" id="KW-0812">Transmembrane</keyword>